<dbReference type="EMBL" id="NXLV01000002">
    <property type="protein sequence ID" value="RDU71836.1"/>
    <property type="molecule type" value="Genomic_DNA"/>
</dbReference>
<keyword evidence="2 4" id="KW-0442">Lipid degradation</keyword>
<protein>
    <recommendedName>
        <fullName evidence="5">PNPLA domain-containing protein</fullName>
    </recommendedName>
</protein>
<evidence type="ECO:0000259" key="5">
    <source>
        <dbReference type="PROSITE" id="PS51635"/>
    </source>
</evidence>
<dbReference type="SUPFAM" id="SSF52151">
    <property type="entry name" value="FabD/lysophospholipase-like"/>
    <property type="match status" value="1"/>
</dbReference>
<dbReference type="Proteomes" id="UP000257045">
    <property type="component" value="Unassembled WGS sequence"/>
</dbReference>
<gene>
    <name evidence="6" type="ORF">CQA58_01990</name>
</gene>
<feature type="active site" description="Proton acceptor" evidence="4">
    <location>
        <position position="208"/>
    </location>
</feature>
<keyword evidence="7" id="KW-1185">Reference proteome</keyword>
<evidence type="ECO:0000256" key="4">
    <source>
        <dbReference type="PROSITE-ProRule" id="PRU01161"/>
    </source>
</evidence>
<evidence type="ECO:0000256" key="3">
    <source>
        <dbReference type="ARBA" id="ARBA00023098"/>
    </source>
</evidence>
<evidence type="ECO:0000256" key="2">
    <source>
        <dbReference type="ARBA" id="ARBA00022963"/>
    </source>
</evidence>
<dbReference type="GO" id="GO:0016787">
    <property type="term" value="F:hydrolase activity"/>
    <property type="evidence" value="ECO:0007669"/>
    <property type="project" value="UniProtKB-UniRule"/>
</dbReference>
<dbReference type="GO" id="GO:0016042">
    <property type="term" value="P:lipid catabolic process"/>
    <property type="evidence" value="ECO:0007669"/>
    <property type="project" value="UniProtKB-UniRule"/>
</dbReference>
<keyword evidence="1 4" id="KW-0378">Hydrolase</keyword>
<comment type="caution">
    <text evidence="4">Lacks conserved residue(s) required for the propagation of feature annotation.</text>
</comment>
<feature type="short sequence motif" description="GXGXXG" evidence="4">
    <location>
        <begin position="13"/>
        <end position="18"/>
    </location>
</feature>
<organism evidence="6 7">
    <name type="scientific">Helicobacter brantae</name>
    <dbReference type="NCBI Taxonomy" id="375927"/>
    <lineage>
        <taxon>Bacteria</taxon>
        <taxon>Pseudomonadati</taxon>
        <taxon>Campylobacterota</taxon>
        <taxon>Epsilonproteobacteria</taxon>
        <taxon>Campylobacterales</taxon>
        <taxon>Helicobacteraceae</taxon>
        <taxon>Helicobacter</taxon>
    </lineage>
</organism>
<dbReference type="AlphaFoldDB" id="A0A3D8J3M7"/>
<dbReference type="PANTHER" id="PTHR14226">
    <property type="entry name" value="NEUROPATHY TARGET ESTERASE/SWISS CHEESE D.MELANOGASTER"/>
    <property type="match status" value="1"/>
</dbReference>
<sequence>MRKKQKIGVVLAGGGAKGAYEVGFIRALSEFGIEPDVIAGTSIGALNGCLYASLKSTQDTYKILKKVWNRLKKESPLKIDKLDSALHLTDLLLLVKNGGSLSSTALSPKNKGIFQTNPVLEILQKNTSIQGIKKGLPFYISMSEANDTLEDVLHLMDLNRFLNLTKVKTHYLKVQEIKDENIYKCILASAALPFLFDAQEIDGKMYRDGCLGVNYDSSANAPVLPLIQQEKCNLIFVCHLDDKVSFVEQYGEFENTKIIEVTPRKDTFTSALDPLRFNQEKIDFWMKRGYQDSKKVLKAFREGKTIEKLGVNKTQEVKETIVKTAIQGLVALIQKNNTKE</sequence>
<comment type="caution">
    <text evidence="6">The sequence shown here is derived from an EMBL/GenBank/DDBJ whole genome shotgun (WGS) entry which is preliminary data.</text>
</comment>
<keyword evidence="3 4" id="KW-0443">Lipid metabolism</keyword>
<dbReference type="InterPro" id="IPR016035">
    <property type="entry name" value="Acyl_Trfase/lysoPLipase"/>
</dbReference>
<dbReference type="InterPro" id="IPR002641">
    <property type="entry name" value="PNPLA_dom"/>
</dbReference>
<accession>A0A3D8J3M7</accession>
<dbReference type="PANTHER" id="PTHR14226:SF29">
    <property type="entry name" value="NEUROPATHY TARGET ESTERASE SWS"/>
    <property type="match status" value="1"/>
</dbReference>
<feature type="short sequence motif" description="GXSXG" evidence="4">
    <location>
        <begin position="40"/>
        <end position="44"/>
    </location>
</feature>
<dbReference type="InterPro" id="IPR050301">
    <property type="entry name" value="NTE"/>
</dbReference>
<proteinExistence type="predicted"/>
<feature type="domain" description="PNPLA" evidence="5">
    <location>
        <begin position="9"/>
        <end position="227"/>
    </location>
</feature>
<feature type="active site" description="Nucleophile" evidence="4">
    <location>
        <position position="42"/>
    </location>
</feature>
<dbReference type="Gene3D" id="3.40.1090.10">
    <property type="entry name" value="Cytosolic phospholipase A2 catalytic domain"/>
    <property type="match status" value="2"/>
</dbReference>
<dbReference type="RefSeq" id="WP_115569046.1">
    <property type="nucleotide sequence ID" value="NZ_NXLV01000002.1"/>
</dbReference>
<evidence type="ECO:0000313" key="7">
    <source>
        <dbReference type="Proteomes" id="UP000257045"/>
    </source>
</evidence>
<dbReference type="OrthoDB" id="9798773at2"/>
<reference evidence="6 7" key="1">
    <citation type="submission" date="2018-04" db="EMBL/GenBank/DDBJ databases">
        <title>Novel Campyloabacter and Helicobacter Species and Strains.</title>
        <authorList>
            <person name="Mannion A.J."/>
            <person name="Shen Z."/>
            <person name="Fox J.G."/>
        </authorList>
    </citation>
    <scope>NUCLEOTIDE SEQUENCE [LARGE SCALE GENOMIC DNA]</scope>
    <source>
        <strain evidence="6 7">MIT 04-9366</strain>
    </source>
</reference>
<dbReference type="PROSITE" id="PS51635">
    <property type="entry name" value="PNPLA"/>
    <property type="match status" value="1"/>
</dbReference>
<evidence type="ECO:0000256" key="1">
    <source>
        <dbReference type="ARBA" id="ARBA00022801"/>
    </source>
</evidence>
<evidence type="ECO:0000313" key="6">
    <source>
        <dbReference type="EMBL" id="RDU71836.1"/>
    </source>
</evidence>
<dbReference type="Pfam" id="PF01734">
    <property type="entry name" value="Patatin"/>
    <property type="match status" value="1"/>
</dbReference>
<name>A0A3D8J3M7_9HELI</name>